<proteinExistence type="inferred from homology"/>
<evidence type="ECO:0000259" key="5">
    <source>
        <dbReference type="Pfam" id="PF01055"/>
    </source>
</evidence>
<evidence type="ECO:0000256" key="2">
    <source>
        <dbReference type="ARBA" id="ARBA00007806"/>
    </source>
</evidence>
<dbReference type="Gene3D" id="3.20.20.80">
    <property type="entry name" value="Glycosidases"/>
    <property type="match status" value="2"/>
</dbReference>
<dbReference type="Gene3D" id="2.60.40.1760">
    <property type="entry name" value="glycosyl hydrolase (family 31)"/>
    <property type="match status" value="1"/>
</dbReference>
<comment type="catalytic activity">
    <reaction evidence="1">
        <text>Hydrolysis of terminal, non-reducing (1-&gt;4)-linked alpha-D-glucose residues with release of alpha-D-glucose.</text>
        <dbReference type="EC" id="3.2.1.20"/>
    </reaction>
</comment>
<keyword evidence="8" id="KW-1185">Reference proteome</keyword>
<dbReference type="EMBL" id="ML996087">
    <property type="protein sequence ID" value="KAF2151548.1"/>
    <property type="molecule type" value="Genomic_DNA"/>
</dbReference>
<evidence type="ECO:0000256" key="1">
    <source>
        <dbReference type="ARBA" id="ARBA00001657"/>
    </source>
</evidence>
<dbReference type="InterPro" id="IPR013780">
    <property type="entry name" value="Glyco_hydro_b"/>
</dbReference>
<dbReference type="Proteomes" id="UP000799439">
    <property type="component" value="Unassembled WGS sequence"/>
</dbReference>
<dbReference type="SUPFAM" id="SSF74650">
    <property type="entry name" value="Galactose mutarotase-like"/>
    <property type="match status" value="1"/>
</dbReference>
<dbReference type="InterPro" id="IPR017853">
    <property type="entry name" value="GH"/>
</dbReference>
<sequence>MADQDPLAVPNFIRAEDFFKTVPSFQQPDQVKSVQGSDTTDPKDRLRYAVDITLQAAGRPDTHCFVQFVTPQIWRVRYNASFTNVDQYPDENTRTIVEQKFSGLVDHLKEEFRDSTARNKGLNNNIDNGSWHTTFQKKSSGHWILTSFNSPSKTNATGRQNTSLHIFAKPFRLVATRSLSPQSLNQNELQNVGLTGPVERIIWQTSSNTFAFSTDSRTTAINNNVFFMEKPGPAQYIGFGEQGGKTLLKEPTMMNYFCYDNYNYSKVYGPGKDSGALNAKEPLYHSSPFYLEMNNTPGFANVTGFMVDNYSQVAIDLGKTNANRIAIGTRFGTFDAYILTADLVPNMIWYQQYTSIVGRPKLKPRFILGHHQGCYGYQSKEDVTSVLEGYRNSQIPLDGMHLDVDFQDRYRTFTASPTIFSANGISNFKDYMAYLRSQGLKCCANTTPILTLNESVSDPYSALRNFWDEKDKLNPATNFLVPDQRFVDDLKDKSTKNLLYFFYDGGSPVRTDPNNLDIRPQYSDFSTNPPGVKSDQYNFAENYNSGYPFHGGVNYGLPRGTPGYYPDLNREIGRKVWGEQYAYLIDNGLEFIWQDMTTPAAGQFPSRLLMSADSYDQDPKVRPPTKPAIELWSLYSYNLHKATYHGLDRLASRKNKRNFIIGRGSQTGMHRFAGLWTGDNGSSWDFWRITVPQVLALGYSGVTIAGVDMGGFTRDPAAGNQPSPWWCDPELLIRWYTGACLLPWYRNHYMRHGSIMNGPNTKEFQEPWQYTSVPEKYQVPPSQYGLYRSVEVICKYYVQLRYSLMQLLYDSMFANLTTGLPIARSMLITDPYDAYLLNNGARFVDDQYLLGQNLLVCPVFHESYQSRAVYLPQTDEWYPSNLRINLQGFGPDPILKHAANLEDPSPGGSTLEYFCPIPDATQSLDQIPYVTPMYIRAGAIIPQLDVRQYIGAPDTTINPPTFHIYPGYKYTDYNAYFDDGVSSDSAPAWLPQYQHASKYDESHVSNGASKTNGARSTNGSTVTNGVHGRNGTASTNGINGTLPAGGAQSKFKQLKLTQSYYESTRTISLSHPWDNYDPSPQIGDTYRLAIWIAKSQAPTNGSKVNFSFVDQANKSVTDPGLTGQYDAGRGVLVVIVPTKLIPKEGEGHERLMIEVTGL</sequence>
<evidence type="ECO:0000256" key="4">
    <source>
        <dbReference type="SAM" id="MobiDB-lite"/>
    </source>
</evidence>
<dbReference type="PANTHER" id="PTHR22762:SF120">
    <property type="entry name" value="HETEROGLYCAN GLUCOSIDASE 1"/>
    <property type="match status" value="1"/>
</dbReference>
<dbReference type="OrthoDB" id="10070917at2759"/>
<comment type="similarity">
    <text evidence="2">Belongs to the glycosyl hydrolase 31 family.</text>
</comment>
<dbReference type="Gene3D" id="2.60.40.1180">
    <property type="entry name" value="Golgi alpha-mannosidase II"/>
    <property type="match status" value="1"/>
</dbReference>
<keyword evidence="7" id="KW-0378">Hydrolase</keyword>
<dbReference type="Pfam" id="PF01055">
    <property type="entry name" value="Glyco_hydro_31_2nd"/>
    <property type="match status" value="2"/>
</dbReference>
<feature type="domain" description="Glycosyl hydrolase family 31 C-terminal" evidence="6">
    <location>
        <begin position="819"/>
        <end position="941"/>
    </location>
</feature>
<dbReference type="EC" id="3.2.1.20" evidence="3"/>
<evidence type="ECO:0000313" key="7">
    <source>
        <dbReference type="EMBL" id="KAF2151548.1"/>
    </source>
</evidence>
<evidence type="ECO:0000256" key="3">
    <source>
        <dbReference type="ARBA" id="ARBA00012741"/>
    </source>
</evidence>
<dbReference type="SUPFAM" id="SSF51011">
    <property type="entry name" value="Glycosyl hydrolase domain"/>
    <property type="match status" value="1"/>
</dbReference>
<dbReference type="Pfam" id="PF21365">
    <property type="entry name" value="Glyco_hydro_31_3rd"/>
    <property type="match status" value="1"/>
</dbReference>
<dbReference type="PANTHER" id="PTHR22762">
    <property type="entry name" value="ALPHA-GLUCOSIDASE"/>
    <property type="match status" value="1"/>
</dbReference>
<feature type="domain" description="Glycoside hydrolase family 31 TIM barrel" evidence="5">
    <location>
        <begin position="360"/>
        <end position="462"/>
    </location>
</feature>
<organism evidence="7 8">
    <name type="scientific">Myriangium duriaei CBS 260.36</name>
    <dbReference type="NCBI Taxonomy" id="1168546"/>
    <lineage>
        <taxon>Eukaryota</taxon>
        <taxon>Fungi</taxon>
        <taxon>Dikarya</taxon>
        <taxon>Ascomycota</taxon>
        <taxon>Pezizomycotina</taxon>
        <taxon>Dothideomycetes</taxon>
        <taxon>Dothideomycetidae</taxon>
        <taxon>Myriangiales</taxon>
        <taxon>Myriangiaceae</taxon>
        <taxon>Myriangium</taxon>
    </lineage>
</organism>
<protein>
    <recommendedName>
        <fullName evidence="3">alpha-glucosidase</fullName>
        <ecNumber evidence="3">3.2.1.20</ecNumber>
    </recommendedName>
</protein>
<evidence type="ECO:0000313" key="8">
    <source>
        <dbReference type="Proteomes" id="UP000799439"/>
    </source>
</evidence>
<dbReference type="InterPro" id="IPR000322">
    <property type="entry name" value="Glyco_hydro_31_TIM"/>
</dbReference>
<dbReference type="GO" id="GO:0004558">
    <property type="term" value="F:alpha-1,4-glucosidase activity"/>
    <property type="evidence" value="ECO:0007669"/>
    <property type="project" value="UniProtKB-EC"/>
</dbReference>
<dbReference type="AlphaFoldDB" id="A0A9P4J355"/>
<gene>
    <name evidence="7" type="ORF">K461DRAFT_294456</name>
</gene>
<feature type="domain" description="Glycoside hydrolase family 31 TIM barrel" evidence="5">
    <location>
        <begin position="530"/>
        <end position="810"/>
    </location>
</feature>
<dbReference type="CDD" id="cd14752">
    <property type="entry name" value="GH31_N"/>
    <property type="match status" value="1"/>
</dbReference>
<dbReference type="GO" id="GO:0030246">
    <property type="term" value="F:carbohydrate binding"/>
    <property type="evidence" value="ECO:0007669"/>
    <property type="project" value="InterPro"/>
</dbReference>
<reference evidence="7" key="1">
    <citation type="journal article" date="2020" name="Stud. Mycol.">
        <title>101 Dothideomycetes genomes: a test case for predicting lifestyles and emergence of pathogens.</title>
        <authorList>
            <person name="Haridas S."/>
            <person name="Albert R."/>
            <person name="Binder M."/>
            <person name="Bloem J."/>
            <person name="Labutti K."/>
            <person name="Salamov A."/>
            <person name="Andreopoulos B."/>
            <person name="Baker S."/>
            <person name="Barry K."/>
            <person name="Bills G."/>
            <person name="Bluhm B."/>
            <person name="Cannon C."/>
            <person name="Castanera R."/>
            <person name="Culley D."/>
            <person name="Daum C."/>
            <person name="Ezra D."/>
            <person name="Gonzalez J."/>
            <person name="Henrissat B."/>
            <person name="Kuo A."/>
            <person name="Liang C."/>
            <person name="Lipzen A."/>
            <person name="Lutzoni F."/>
            <person name="Magnuson J."/>
            <person name="Mondo S."/>
            <person name="Nolan M."/>
            <person name="Ohm R."/>
            <person name="Pangilinan J."/>
            <person name="Park H.-J."/>
            <person name="Ramirez L."/>
            <person name="Alfaro M."/>
            <person name="Sun H."/>
            <person name="Tritt A."/>
            <person name="Yoshinaga Y."/>
            <person name="Zwiers L.-H."/>
            <person name="Turgeon B."/>
            <person name="Goodwin S."/>
            <person name="Spatafora J."/>
            <person name="Crous P."/>
            <person name="Grigoriev I."/>
        </authorList>
    </citation>
    <scope>NUCLEOTIDE SEQUENCE</scope>
    <source>
        <strain evidence="7">CBS 260.36</strain>
    </source>
</reference>
<accession>A0A9P4J355</accession>
<dbReference type="SUPFAM" id="SSF51445">
    <property type="entry name" value="(Trans)glycosidases"/>
    <property type="match status" value="1"/>
</dbReference>
<dbReference type="GO" id="GO:0005975">
    <property type="term" value="P:carbohydrate metabolic process"/>
    <property type="evidence" value="ECO:0007669"/>
    <property type="project" value="InterPro"/>
</dbReference>
<comment type="caution">
    <text evidence="7">The sequence shown here is derived from an EMBL/GenBank/DDBJ whole genome shotgun (WGS) entry which is preliminary data.</text>
</comment>
<feature type="region of interest" description="Disordered" evidence="4">
    <location>
        <begin position="1000"/>
        <end position="1041"/>
    </location>
</feature>
<dbReference type="InterPro" id="IPR011013">
    <property type="entry name" value="Gal_mutarotase_sf_dom"/>
</dbReference>
<feature type="compositionally biased region" description="Polar residues" evidence="4">
    <location>
        <begin position="1004"/>
        <end position="1024"/>
    </location>
</feature>
<name>A0A9P4J355_9PEZI</name>
<dbReference type="InterPro" id="IPR048395">
    <property type="entry name" value="Glyco_hydro_31_C"/>
</dbReference>
<evidence type="ECO:0000259" key="6">
    <source>
        <dbReference type="Pfam" id="PF21365"/>
    </source>
</evidence>